<dbReference type="GO" id="GO:0042626">
    <property type="term" value="F:ATPase-coupled transmembrane transporter activity"/>
    <property type="evidence" value="ECO:0007669"/>
    <property type="project" value="TreeGrafter"/>
</dbReference>
<keyword evidence="11" id="KW-1185">Reference proteome</keyword>
<dbReference type="FunFam" id="3.40.50.300:FF:004162">
    <property type="entry name" value="ATP binding cassette subfamily C member 5"/>
    <property type="match status" value="1"/>
</dbReference>
<keyword evidence="3" id="KW-0677">Repeat</keyword>
<evidence type="ECO:0000256" key="7">
    <source>
        <dbReference type="ARBA" id="ARBA00023136"/>
    </source>
</evidence>
<dbReference type="EMBL" id="BSXT01001646">
    <property type="protein sequence ID" value="GMF44120.1"/>
    <property type="molecule type" value="Genomic_DNA"/>
</dbReference>
<sequence length="222" mass="24505">MTEPFSALCERLLDQNSKYYLLYQTSSRWFAMRTDWLVSVIISAVAILAIGTKSTLGASVAGLGLIYAAQLTSSFQRMTTLTTQVEQIMTCFEQIAHYGSLDEEGHKREPINKDSLDAEWPKTGAIEFENVSMRYRDDLPLVLKGVSFSVNSGEKVGICGRTGSGRSSLMSVLFRVVEIPTTGRVLIDGVDIATITVHQLRTKLTIIPQDPKTRCSSAARCE</sequence>
<keyword evidence="7 8" id="KW-0472">Membrane</keyword>
<dbReference type="Pfam" id="PF00005">
    <property type="entry name" value="ABC_tran"/>
    <property type="match status" value="1"/>
</dbReference>
<evidence type="ECO:0000256" key="3">
    <source>
        <dbReference type="ARBA" id="ARBA00022737"/>
    </source>
</evidence>
<evidence type="ECO:0000256" key="8">
    <source>
        <dbReference type="SAM" id="Phobius"/>
    </source>
</evidence>
<evidence type="ECO:0000259" key="9">
    <source>
        <dbReference type="Pfam" id="PF00005"/>
    </source>
</evidence>
<evidence type="ECO:0000256" key="1">
    <source>
        <dbReference type="ARBA" id="ARBA00004127"/>
    </source>
</evidence>
<dbReference type="InterPro" id="IPR050173">
    <property type="entry name" value="ABC_transporter_C-like"/>
</dbReference>
<dbReference type="PANTHER" id="PTHR24223">
    <property type="entry name" value="ATP-BINDING CASSETTE SUB-FAMILY C"/>
    <property type="match status" value="1"/>
</dbReference>
<dbReference type="OrthoDB" id="6500128at2759"/>
<dbReference type="InterPro" id="IPR003439">
    <property type="entry name" value="ABC_transporter-like_ATP-bd"/>
</dbReference>
<feature type="transmembrane region" description="Helical" evidence="8">
    <location>
        <begin position="36"/>
        <end position="69"/>
    </location>
</feature>
<evidence type="ECO:0000313" key="10">
    <source>
        <dbReference type="EMBL" id="GMF44120.1"/>
    </source>
</evidence>
<dbReference type="SUPFAM" id="SSF90123">
    <property type="entry name" value="ABC transporter transmembrane region"/>
    <property type="match status" value="1"/>
</dbReference>
<comment type="subcellular location">
    <subcellularLocation>
        <location evidence="1">Endomembrane system</location>
        <topology evidence="1">Multi-pass membrane protein</topology>
    </subcellularLocation>
</comment>
<reference evidence="10" key="1">
    <citation type="submission" date="2023-04" db="EMBL/GenBank/DDBJ databases">
        <title>Phytophthora fragariaefolia NBRC 109709.</title>
        <authorList>
            <person name="Ichikawa N."/>
            <person name="Sato H."/>
            <person name="Tonouchi N."/>
        </authorList>
    </citation>
    <scope>NUCLEOTIDE SEQUENCE</scope>
    <source>
        <strain evidence="10">NBRC 109709</strain>
    </source>
</reference>
<dbReference type="GO" id="GO:0005524">
    <property type="term" value="F:ATP binding"/>
    <property type="evidence" value="ECO:0007669"/>
    <property type="project" value="UniProtKB-KW"/>
</dbReference>
<evidence type="ECO:0000256" key="6">
    <source>
        <dbReference type="ARBA" id="ARBA00022989"/>
    </source>
</evidence>
<dbReference type="Gene3D" id="3.40.50.300">
    <property type="entry name" value="P-loop containing nucleotide triphosphate hydrolases"/>
    <property type="match status" value="1"/>
</dbReference>
<organism evidence="10 11">
    <name type="scientific">Phytophthora fragariaefolia</name>
    <dbReference type="NCBI Taxonomy" id="1490495"/>
    <lineage>
        <taxon>Eukaryota</taxon>
        <taxon>Sar</taxon>
        <taxon>Stramenopiles</taxon>
        <taxon>Oomycota</taxon>
        <taxon>Peronosporomycetes</taxon>
        <taxon>Peronosporales</taxon>
        <taxon>Peronosporaceae</taxon>
        <taxon>Phytophthora</taxon>
    </lineage>
</organism>
<keyword evidence="5" id="KW-0067">ATP-binding</keyword>
<dbReference type="GO" id="GO:0016887">
    <property type="term" value="F:ATP hydrolysis activity"/>
    <property type="evidence" value="ECO:0007669"/>
    <property type="project" value="InterPro"/>
</dbReference>
<dbReference type="GO" id="GO:0012505">
    <property type="term" value="C:endomembrane system"/>
    <property type="evidence" value="ECO:0007669"/>
    <property type="project" value="UniProtKB-SubCell"/>
</dbReference>
<dbReference type="Gene3D" id="1.20.1560.10">
    <property type="entry name" value="ABC transporter type 1, transmembrane domain"/>
    <property type="match status" value="1"/>
</dbReference>
<evidence type="ECO:0000313" key="11">
    <source>
        <dbReference type="Proteomes" id="UP001165121"/>
    </source>
</evidence>
<keyword evidence="4" id="KW-0547">Nucleotide-binding</keyword>
<comment type="caution">
    <text evidence="10">The sequence shown here is derived from an EMBL/GenBank/DDBJ whole genome shotgun (WGS) entry which is preliminary data.</text>
</comment>
<keyword evidence="6 8" id="KW-1133">Transmembrane helix</keyword>
<gene>
    <name evidence="10" type="ORF">Pfra01_001522100</name>
</gene>
<dbReference type="Proteomes" id="UP001165121">
    <property type="component" value="Unassembled WGS sequence"/>
</dbReference>
<proteinExistence type="predicted"/>
<dbReference type="PANTHER" id="PTHR24223:SF443">
    <property type="entry name" value="MULTIDRUG-RESISTANCE LIKE PROTEIN 1, ISOFORM I"/>
    <property type="match status" value="1"/>
</dbReference>
<dbReference type="SUPFAM" id="SSF52540">
    <property type="entry name" value="P-loop containing nucleoside triphosphate hydrolases"/>
    <property type="match status" value="1"/>
</dbReference>
<dbReference type="InterPro" id="IPR027417">
    <property type="entry name" value="P-loop_NTPase"/>
</dbReference>
<feature type="domain" description="ABC transporter" evidence="9">
    <location>
        <begin position="143"/>
        <end position="212"/>
    </location>
</feature>
<name>A0A9W6XRH4_9STRA</name>
<evidence type="ECO:0000256" key="2">
    <source>
        <dbReference type="ARBA" id="ARBA00022692"/>
    </source>
</evidence>
<keyword evidence="2 8" id="KW-0812">Transmembrane</keyword>
<evidence type="ECO:0000256" key="4">
    <source>
        <dbReference type="ARBA" id="ARBA00022741"/>
    </source>
</evidence>
<protein>
    <submittedName>
        <fullName evidence="10">Unnamed protein product</fullName>
    </submittedName>
</protein>
<evidence type="ECO:0000256" key="5">
    <source>
        <dbReference type="ARBA" id="ARBA00022840"/>
    </source>
</evidence>
<accession>A0A9W6XRH4</accession>
<dbReference type="InterPro" id="IPR036640">
    <property type="entry name" value="ABC1_TM_sf"/>
</dbReference>
<dbReference type="GO" id="GO:0016020">
    <property type="term" value="C:membrane"/>
    <property type="evidence" value="ECO:0007669"/>
    <property type="project" value="InterPro"/>
</dbReference>
<dbReference type="AlphaFoldDB" id="A0A9W6XRH4"/>